<dbReference type="PANTHER" id="PTHR23522">
    <property type="entry name" value="BLL5896 PROTEIN"/>
    <property type="match status" value="1"/>
</dbReference>
<dbReference type="Proteomes" id="UP000318288">
    <property type="component" value="Unassembled WGS sequence"/>
</dbReference>
<keyword evidence="9" id="KW-1185">Reference proteome</keyword>
<organism evidence="8 9">
    <name type="scientific">Rubripirellula tenax</name>
    <dbReference type="NCBI Taxonomy" id="2528015"/>
    <lineage>
        <taxon>Bacteria</taxon>
        <taxon>Pseudomonadati</taxon>
        <taxon>Planctomycetota</taxon>
        <taxon>Planctomycetia</taxon>
        <taxon>Pirellulales</taxon>
        <taxon>Pirellulaceae</taxon>
        <taxon>Rubripirellula</taxon>
    </lineage>
</organism>
<feature type="transmembrane region" description="Helical" evidence="7">
    <location>
        <begin position="245"/>
        <end position="267"/>
    </location>
</feature>
<feature type="transmembrane region" description="Helical" evidence="7">
    <location>
        <begin position="339"/>
        <end position="359"/>
    </location>
</feature>
<feature type="transmembrane region" description="Helical" evidence="7">
    <location>
        <begin position="163"/>
        <end position="183"/>
    </location>
</feature>
<feature type="transmembrane region" description="Helical" evidence="7">
    <location>
        <begin position="7"/>
        <end position="25"/>
    </location>
</feature>
<dbReference type="AlphaFoldDB" id="A0A5C6FF10"/>
<dbReference type="OrthoDB" id="9783013at2"/>
<evidence type="ECO:0000313" key="9">
    <source>
        <dbReference type="Proteomes" id="UP000318288"/>
    </source>
</evidence>
<keyword evidence="6 7" id="KW-0472">Membrane</keyword>
<gene>
    <name evidence="8" type="primary">yegT</name>
    <name evidence="8" type="ORF">Poly51_19760</name>
</gene>
<accession>A0A5C6FF10</accession>
<dbReference type="EMBL" id="SJPW01000002">
    <property type="protein sequence ID" value="TWU59190.1"/>
    <property type="molecule type" value="Genomic_DNA"/>
</dbReference>
<evidence type="ECO:0000256" key="1">
    <source>
        <dbReference type="ARBA" id="ARBA00004651"/>
    </source>
</evidence>
<proteinExistence type="predicted"/>
<feature type="transmembrane region" description="Helical" evidence="7">
    <location>
        <begin position="103"/>
        <end position="124"/>
    </location>
</feature>
<keyword evidence="3" id="KW-1003">Cell membrane</keyword>
<keyword evidence="2" id="KW-0813">Transport</keyword>
<sequence length="455" mass="49807">MNPVVRIQLSIMMFLEFFVWGSWYVTAPNFLQTIGFNAADLGNTYSVGPIAGLITPLLVGLIADRFFSAQKVLAILHLLGGVILFAAISMMKGDSPSPSVLNWGFFLGYMLTYYPTLALTNTIAMKNMSDPETEFPGIRVLGTIGWIAAGLALTFTGTETNVGMFYLAAGAAIALGAFSFFLPDTPPVKSDEKVSIRQLFGLDALAMLKDRSYAVFLISSMLICIPLAFYYQIASRVVELVQLPIGFTMSFGQASEIIFMLIMPFFFKRLGVKWMLAIGMLAWVIRYALFAFGATDQIRWMIIGGIILHGICYDFFFVTGQIYTDKKAPPAMRAQAQGLLVMLTLGLGMMIGAQVAGHIEGEHTTEQATEFNEQVVAKTKLIDEATKANATSESLATLTAEKDDLRHSELAAIEWKSLWMKPALFALAVLVGFVVLFNDRVRPSSSEPASSDPTS</sequence>
<evidence type="ECO:0000256" key="5">
    <source>
        <dbReference type="ARBA" id="ARBA00022989"/>
    </source>
</evidence>
<dbReference type="PANTHER" id="PTHR23522:SF4">
    <property type="entry name" value="NUCLEOSIDE PERMEASE NUPG-RELATED"/>
    <property type="match status" value="1"/>
</dbReference>
<keyword evidence="5 7" id="KW-1133">Transmembrane helix</keyword>
<dbReference type="Gene3D" id="1.20.1250.20">
    <property type="entry name" value="MFS general substrate transporter like domains"/>
    <property type="match status" value="2"/>
</dbReference>
<dbReference type="InterPro" id="IPR036259">
    <property type="entry name" value="MFS_trans_sf"/>
</dbReference>
<dbReference type="SUPFAM" id="SSF103473">
    <property type="entry name" value="MFS general substrate transporter"/>
    <property type="match status" value="1"/>
</dbReference>
<dbReference type="RefSeq" id="WP_146456623.1">
    <property type="nucleotide sequence ID" value="NZ_SJPW01000002.1"/>
</dbReference>
<keyword evidence="4 7" id="KW-0812">Transmembrane</keyword>
<dbReference type="GO" id="GO:0015213">
    <property type="term" value="F:uridine transmembrane transporter activity"/>
    <property type="evidence" value="ECO:0007669"/>
    <property type="project" value="TreeGrafter"/>
</dbReference>
<evidence type="ECO:0000256" key="6">
    <source>
        <dbReference type="ARBA" id="ARBA00023136"/>
    </source>
</evidence>
<dbReference type="GO" id="GO:0005886">
    <property type="term" value="C:plasma membrane"/>
    <property type="evidence" value="ECO:0007669"/>
    <property type="project" value="UniProtKB-SubCell"/>
</dbReference>
<comment type="caution">
    <text evidence="8">The sequence shown here is derived from an EMBL/GenBank/DDBJ whole genome shotgun (WGS) entry which is preliminary data.</text>
</comment>
<evidence type="ECO:0000256" key="7">
    <source>
        <dbReference type="SAM" id="Phobius"/>
    </source>
</evidence>
<feature type="transmembrane region" description="Helical" evidence="7">
    <location>
        <begin position="136"/>
        <end position="157"/>
    </location>
</feature>
<dbReference type="Pfam" id="PF03825">
    <property type="entry name" value="Nuc_H_symport"/>
    <property type="match status" value="1"/>
</dbReference>
<feature type="transmembrane region" description="Helical" evidence="7">
    <location>
        <begin position="418"/>
        <end position="437"/>
    </location>
</feature>
<evidence type="ECO:0000256" key="4">
    <source>
        <dbReference type="ARBA" id="ARBA00022692"/>
    </source>
</evidence>
<evidence type="ECO:0000256" key="3">
    <source>
        <dbReference type="ARBA" id="ARBA00022475"/>
    </source>
</evidence>
<feature type="transmembrane region" description="Helical" evidence="7">
    <location>
        <begin position="213"/>
        <end position="233"/>
    </location>
</feature>
<comment type="subcellular location">
    <subcellularLocation>
        <location evidence="1">Cell membrane</location>
        <topology evidence="1">Multi-pass membrane protein</topology>
    </subcellularLocation>
</comment>
<evidence type="ECO:0000313" key="8">
    <source>
        <dbReference type="EMBL" id="TWU59190.1"/>
    </source>
</evidence>
<feature type="transmembrane region" description="Helical" evidence="7">
    <location>
        <begin position="298"/>
        <end position="318"/>
    </location>
</feature>
<reference evidence="8 9" key="1">
    <citation type="submission" date="2019-02" db="EMBL/GenBank/DDBJ databases">
        <title>Deep-cultivation of Planctomycetes and their phenomic and genomic characterization uncovers novel biology.</title>
        <authorList>
            <person name="Wiegand S."/>
            <person name="Jogler M."/>
            <person name="Boedeker C."/>
            <person name="Pinto D."/>
            <person name="Vollmers J."/>
            <person name="Rivas-Marin E."/>
            <person name="Kohn T."/>
            <person name="Peeters S.H."/>
            <person name="Heuer A."/>
            <person name="Rast P."/>
            <person name="Oberbeckmann S."/>
            <person name="Bunk B."/>
            <person name="Jeske O."/>
            <person name="Meyerdierks A."/>
            <person name="Storesund J.E."/>
            <person name="Kallscheuer N."/>
            <person name="Luecker S."/>
            <person name="Lage O.M."/>
            <person name="Pohl T."/>
            <person name="Merkel B.J."/>
            <person name="Hornburger P."/>
            <person name="Mueller R.-W."/>
            <person name="Bruemmer F."/>
            <person name="Labrenz M."/>
            <person name="Spormann A.M."/>
            <person name="Op Den Camp H."/>
            <person name="Overmann J."/>
            <person name="Amann R."/>
            <person name="Jetten M.S.M."/>
            <person name="Mascher T."/>
            <person name="Medema M.H."/>
            <person name="Devos D.P."/>
            <person name="Kaster A.-K."/>
            <person name="Ovreas L."/>
            <person name="Rohde M."/>
            <person name="Galperin M.Y."/>
            <person name="Jogler C."/>
        </authorList>
    </citation>
    <scope>NUCLEOTIDE SEQUENCE [LARGE SCALE GENOMIC DNA]</scope>
    <source>
        <strain evidence="8 9">Poly51</strain>
    </source>
</reference>
<name>A0A5C6FF10_9BACT</name>
<dbReference type="GO" id="GO:0015212">
    <property type="term" value="F:cytidine transmembrane transporter activity"/>
    <property type="evidence" value="ECO:0007669"/>
    <property type="project" value="TreeGrafter"/>
</dbReference>
<feature type="transmembrane region" description="Helical" evidence="7">
    <location>
        <begin position="72"/>
        <end position="91"/>
    </location>
</feature>
<evidence type="ECO:0000256" key="2">
    <source>
        <dbReference type="ARBA" id="ARBA00022448"/>
    </source>
</evidence>
<protein>
    <submittedName>
        <fullName evidence="8">Putative nucleoside transporter YegT</fullName>
    </submittedName>
</protein>
<dbReference type="InterPro" id="IPR004740">
    <property type="entry name" value="Nuc_H_symport"/>
</dbReference>
<feature type="transmembrane region" description="Helical" evidence="7">
    <location>
        <begin position="45"/>
        <end position="63"/>
    </location>
</feature>
<feature type="transmembrane region" description="Helical" evidence="7">
    <location>
        <begin position="274"/>
        <end position="292"/>
    </location>
</feature>